<dbReference type="EMBL" id="MEYH01000048">
    <property type="protein sequence ID" value="OGD15747.1"/>
    <property type="molecule type" value="Genomic_DNA"/>
</dbReference>
<dbReference type="PANTHER" id="PTHR42806">
    <property type="entry name" value="GLYCINE CLEAVAGE SYSTEM P-PROTEIN"/>
    <property type="match status" value="1"/>
</dbReference>
<dbReference type="SUPFAM" id="SSF53383">
    <property type="entry name" value="PLP-dependent transferases"/>
    <property type="match status" value="1"/>
</dbReference>
<keyword evidence="1" id="KW-0560">Oxidoreductase</keyword>
<dbReference type="PANTHER" id="PTHR42806:SF1">
    <property type="entry name" value="GLYCINE DEHYDROGENASE (DECARBOXYLATING)"/>
    <property type="match status" value="1"/>
</dbReference>
<dbReference type="InterPro" id="IPR015422">
    <property type="entry name" value="PyrdxlP-dep_Trfase_small"/>
</dbReference>
<dbReference type="InterPro" id="IPR023010">
    <property type="entry name" value="GcvPA"/>
</dbReference>
<reference evidence="3 4" key="1">
    <citation type="journal article" date="2016" name="Nat. Commun.">
        <title>Thousands of microbial genomes shed light on interconnected biogeochemical processes in an aquifer system.</title>
        <authorList>
            <person name="Anantharaman K."/>
            <person name="Brown C.T."/>
            <person name="Hug L.A."/>
            <person name="Sharon I."/>
            <person name="Castelle C.J."/>
            <person name="Probst A.J."/>
            <person name="Thomas B.C."/>
            <person name="Singh A."/>
            <person name="Wilkins M.J."/>
            <person name="Karaoz U."/>
            <person name="Brodie E.L."/>
            <person name="Williams K.H."/>
            <person name="Hubbard S.S."/>
            <person name="Banfield J.F."/>
        </authorList>
    </citation>
    <scope>NUCLEOTIDE SEQUENCE [LARGE SCALE GENOMIC DNA]</scope>
</reference>
<dbReference type="NCBIfam" id="NF001696">
    <property type="entry name" value="PRK00451.1"/>
    <property type="match status" value="1"/>
</dbReference>
<accession>A0A1F5AD08</accession>
<dbReference type="GO" id="GO:0009116">
    <property type="term" value="P:nucleoside metabolic process"/>
    <property type="evidence" value="ECO:0007669"/>
    <property type="project" value="InterPro"/>
</dbReference>
<comment type="caution">
    <text evidence="3">The sequence shown here is derived from an EMBL/GenBank/DDBJ whole genome shotgun (WGS) entry which is preliminary data.</text>
</comment>
<name>A0A1F5AD08_9BACT</name>
<proteinExistence type="predicted"/>
<evidence type="ECO:0000313" key="4">
    <source>
        <dbReference type="Proteomes" id="UP000177701"/>
    </source>
</evidence>
<gene>
    <name evidence="3" type="ORF">A2V47_01130</name>
</gene>
<dbReference type="InterPro" id="IPR015421">
    <property type="entry name" value="PyrdxlP-dep_Trfase_major"/>
</dbReference>
<protein>
    <submittedName>
        <fullName evidence="3">Glycine dehydrogenase (Aminomethyl-transferring)</fullName>
    </submittedName>
</protein>
<evidence type="ECO:0000256" key="1">
    <source>
        <dbReference type="ARBA" id="ARBA00023002"/>
    </source>
</evidence>
<dbReference type="Gene3D" id="3.40.640.10">
    <property type="entry name" value="Type I PLP-dependent aspartate aminotransferase-like (Major domain)"/>
    <property type="match status" value="1"/>
</dbReference>
<dbReference type="AlphaFoldDB" id="A0A1F5AD08"/>
<feature type="domain" description="Glycine cleavage system P-protein N-terminal" evidence="2">
    <location>
        <begin position="1"/>
        <end position="444"/>
    </location>
</feature>
<dbReference type="InterPro" id="IPR015424">
    <property type="entry name" value="PyrdxlP-dep_Trfase"/>
</dbReference>
<dbReference type="Proteomes" id="UP000177701">
    <property type="component" value="Unassembled WGS sequence"/>
</dbReference>
<dbReference type="Pfam" id="PF02347">
    <property type="entry name" value="GDC-P"/>
    <property type="match status" value="1"/>
</dbReference>
<dbReference type="Gene3D" id="3.90.1150.10">
    <property type="entry name" value="Aspartate Aminotransferase, domain 1"/>
    <property type="match status" value="1"/>
</dbReference>
<dbReference type="PIRSF" id="PIRSF006815">
    <property type="entry name" value="GcvPA"/>
    <property type="match status" value="1"/>
</dbReference>
<dbReference type="GO" id="GO:0004375">
    <property type="term" value="F:glycine dehydrogenase (decarboxylating) activity"/>
    <property type="evidence" value="ECO:0007669"/>
    <property type="project" value="InterPro"/>
</dbReference>
<organism evidence="3 4">
    <name type="scientific">Candidatus Sediminicultor quintus</name>
    <dbReference type="NCBI Taxonomy" id="1797291"/>
    <lineage>
        <taxon>Bacteria</taxon>
        <taxon>Pseudomonadati</taxon>
        <taxon>Atribacterota</taxon>
        <taxon>Candidatus Phoenicimicrobiia</taxon>
        <taxon>Candidatus Pheonicimicrobiales</taxon>
        <taxon>Candidatus Phoenicimicrobiaceae</taxon>
        <taxon>Candidatus Sediminicultor</taxon>
    </lineage>
</organism>
<evidence type="ECO:0000313" key="3">
    <source>
        <dbReference type="EMBL" id="OGD15747.1"/>
    </source>
</evidence>
<evidence type="ECO:0000259" key="2">
    <source>
        <dbReference type="Pfam" id="PF02347"/>
    </source>
</evidence>
<dbReference type="InterPro" id="IPR049315">
    <property type="entry name" value="GDC-P_N"/>
</dbReference>
<sequence>MRYIPNTEEQKKEMLKEIGVSTFEDLIESIPQNLQLKDKLNIPEAISESELEDKIFHIAKKNADFNSMKPLIGAGSYRHFIPEAVKFLLQREEFWTCYTPYQPELSQGTLQSIFEYQSYISRLTKMEVIIPSIYDGASATAEAALMSLRLTHKNKIIVSNLLHPHYRETVKTYLAPHETEIIDLPYKNGLVDMEKLKILIEEDAASIIIQSPNFFGGIENMAKISEIVHSKNILLINVIVESMSLGILKAPGDTGADIVAGNAQSFGMDLNYGGPYNAYLGTRKQYIRQLPGRIVGETVDIDGKRVFVMTLRAREQDIRREKATSNICTNHNLNVLAANIFLSLMGTEGLYQISLLNAKSAHYLENLLLKSGKFEKVFNYPFYHEFLLKSKEDISTVNKKLLENNFIPPLKICEFYQAGNLKNVLLFAVTETLSRDHLNNTAKILSE</sequence>
<dbReference type="STRING" id="1797291.A2V47_01130"/>